<dbReference type="Proteomes" id="UP000218437">
    <property type="component" value="Chromosome"/>
</dbReference>
<accession>A0A290WTD1</accession>
<dbReference type="EMBL" id="CP023422">
    <property type="protein sequence ID" value="ATD60131.1"/>
    <property type="molecule type" value="Genomic_DNA"/>
</dbReference>
<dbReference type="KEGG" id="jsv:CNX70_07950"/>
<protein>
    <submittedName>
        <fullName evidence="1">Uncharacterized protein</fullName>
    </submittedName>
</protein>
<proteinExistence type="predicted"/>
<name>A0A290WTD1_9BURK</name>
<reference evidence="1 2" key="1">
    <citation type="submission" date="2017-09" db="EMBL/GenBank/DDBJ databases">
        <title>Complete genome sequence of Janthinobacterium svalbardensis PAMC 27463.</title>
        <authorList>
            <person name="Cho Y.-J."/>
            <person name="Cho A."/>
            <person name="Kim O.-S."/>
            <person name="Lee J.-I."/>
        </authorList>
    </citation>
    <scope>NUCLEOTIDE SEQUENCE [LARGE SCALE GENOMIC DNA]</scope>
    <source>
        <strain evidence="1 2">PAMC 27463</strain>
    </source>
</reference>
<evidence type="ECO:0000313" key="1">
    <source>
        <dbReference type="EMBL" id="ATD60131.1"/>
    </source>
</evidence>
<gene>
    <name evidence="1" type="ORF">CNX70_07950</name>
</gene>
<dbReference type="AlphaFoldDB" id="A0A290WTD1"/>
<dbReference type="InterPro" id="IPR036420">
    <property type="entry name" value="BRCT_dom_sf"/>
</dbReference>
<evidence type="ECO:0000313" key="2">
    <source>
        <dbReference type="Proteomes" id="UP000218437"/>
    </source>
</evidence>
<organism evidence="1 2">
    <name type="scientific">Janthinobacterium svalbardensis</name>
    <dbReference type="NCBI Taxonomy" id="368607"/>
    <lineage>
        <taxon>Bacteria</taxon>
        <taxon>Pseudomonadati</taxon>
        <taxon>Pseudomonadota</taxon>
        <taxon>Betaproteobacteria</taxon>
        <taxon>Burkholderiales</taxon>
        <taxon>Oxalobacteraceae</taxon>
        <taxon>Janthinobacterium</taxon>
    </lineage>
</organism>
<keyword evidence="2" id="KW-1185">Reference proteome</keyword>
<sequence length="105" mass="11872">MRLLPNNRIITDGAVYRPMGIKDYPIGKSNRKQWQIAAYFAGFREAKRYELESIARAADWQVRTAFSTSLDVLIAGPLAGRVQLSKAESMGIESISEADFRHRIL</sequence>
<dbReference type="Gene3D" id="3.40.50.10190">
    <property type="entry name" value="BRCT domain"/>
    <property type="match status" value="1"/>
</dbReference>